<dbReference type="PANTHER" id="PTHR43685">
    <property type="entry name" value="GLYCOSYLTRANSFERASE"/>
    <property type="match status" value="1"/>
</dbReference>
<dbReference type="InterPro" id="IPR029044">
    <property type="entry name" value="Nucleotide-diphossugar_trans"/>
</dbReference>
<evidence type="ECO:0000259" key="1">
    <source>
        <dbReference type="Pfam" id="PF00535"/>
    </source>
</evidence>
<evidence type="ECO:0000313" key="3">
    <source>
        <dbReference type="Proteomes" id="UP001597241"/>
    </source>
</evidence>
<reference evidence="3" key="1">
    <citation type="journal article" date="2019" name="Int. J. Syst. Evol. Microbiol.">
        <title>The Global Catalogue of Microorganisms (GCM) 10K type strain sequencing project: providing services to taxonomists for standard genome sequencing and annotation.</title>
        <authorList>
            <consortium name="The Broad Institute Genomics Platform"/>
            <consortium name="The Broad Institute Genome Sequencing Center for Infectious Disease"/>
            <person name="Wu L."/>
            <person name="Ma J."/>
        </authorList>
    </citation>
    <scope>NUCLEOTIDE SEQUENCE [LARGE SCALE GENOMIC DNA]</scope>
    <source>
        <strain evidence="3">CCUG 62221</strain>
    </source>
</reference>
<keyword evidence="3" id="KW-1185">Reference proteome</keyword>
<gene>
    <name evidence="2" type="ORF">ACFQ5N_10495</name>
</gene>
<protein>
    <submittedName>
        <fullName evidence="2">Glycosyltransferase family 2 protein</fullName>
    </submittedName>
</protein>
<dbReference type="InterPro" id="IPR001173">
    <property type="entry name" value="Glyco_trans_2-like"/>
</dbReference>
<feature type="domain" description="Glycosyltransferase 2-like" evidence="1">
    <location>
        <begin position="3"/>
        <end position="63"/>
    </location>
</feature>
<dbReference type="Pfam" id="PF00535">
    <property type="entry name" value="Glycos_transf_2"/>
    <property type="match status" value="1"/>
</dbReference>
<name>A0ABW3WSM1_9FLAO</name>
<accession>A0ABW3WSM1</accession>
<organism evidence="2 3">
    <name type="scientific">Lutibacter holmesii</name>
    <dbReference type="NCBI Taxonomy" id="1137985"/>
    <lineage>
        <taxon>Bacteria</taxon>
        <taxon>Pseudomonadati</taxon>
        <taxon>Bacteroidota</taxon>
        <taxon>Flavobacteriia</taxon>
        <taxon>Flavobacteriales</taxon>
        <taxon>Flavobacteriaceae</taxon>
        <taxon>Lutibacter</taxon>
    </lineage>
</organism>
<dbReference type="InterPro" id="IPR050834">
    <property type="entry name" value="Glycosyltransf_2"/>
</dbReference>
<dbReference type="RefSeq" id="WP_386809456.1">
    <property type="nucleotide sequence ID" value="NZ_JBHTMV010000004.1"/>
</dbReference>
<proteinExistence type="predicted"/>
<dbReference type="SUPFAM" id="SSF53448">
    <property type="entry name" value="Nucleotide-diphospho-sugar transferases"/>
    <property type="match status" value="1"/>
</dbReference>
<evidence type="ECO:0000313" key="2">
    <source>
        <dbReference type="EMBL" id="MFD1294265.1"/>
    </source>
</evidence>
<comment type="caution">
    <text evidence="2">The sequence shown here is derived from an EMBL/GenBank/DDBJ whole genome shotgun (WGS) entry which is preliminary data.</text>
</comment>
<sequence length="64" mass="7766">MISIVLPCYNREKIIFYTLNSIKQQSFENWERIIIDDGSTDATFTVVEKFILNDKRFKKRYRTK</sequence>
<dbReference type="Gene3D" id="3.90.550.10">
    <property type="entry name" value="Spore Coat Polysaccharide Biosynthesis Protein SpsA, Chain A"/>
    <property type="match status" value="1"/>
</dbReference>
<dbReference type="CDD" id="cd00761">
    <property type="entry name" value="Glyco_tranf_GTA_type"/>
    <property type="match status" value="1"/>
</dbReference>
<dbReference type="Proteomes" id="UP001597241">
    <property type="component" value="Unassembled WGS sequence"/>
</dbReference>
<dbReference type="EMBL" id="JBHTMV010000004">
    <property type="protein sequence ID" value="MFD1294265.1"/>
    <property type="molecule type" value="Genomic_DNA"/>
</dbReference>
<dbReference type="PANTHER" id="PTHR43685:SF2">
    <property type="entry name" value="GLYCOSYLTRANSFERASE 2-LIKE DOMAIN-CONTAINING PROTEIN"/>
    <property type="match status" value="1"/>
</dbReference>